<dbReference type="RefSeq" id="WP_051191394.1">
    <property type="nucleotide sequence ID" value="NZ_BMWY01000024.1"/>
</dbReference>
<comment type="caution">
    <text evidence="2">The sequence shown here is derived from an EMBL/GenBank/DDBJ whole genome shotgun (WGS) entry which is preliminary data.</text>
</comment>
<keyword evidence="3" id="KW-1185">Reference proteome</keyword>
<dbReference type="InterPro" id="IPR022548">
    <property type="entry name" value="DUF2846"/>
</dbReference>
<name>A0ABQ3C2H9_9FLAO</name>
<evidence type="ECO:0000313" key="3">
    <source>
        <dbReference type="Proteomes" id="UP000615593"/>
    </source>
</evidence>
<dbReference type="Pfam" id="PF11008">
    <property type="entry name" value="DUF2846"/>
    <property type="match status" value="1"/>
</dbReference>
<feature type="domain" description="DUF2846" evidence="1">
    <location>
        <begin position="140"/>
        <end position="222"/>
    </location>
</feature>
<dbReference type="GeneID" id="94370520"/>
<proteinExistence type="predicted"/>
<evidence type="ECO:0000313" key="2">
    <source>
        <dbReference type="EMBL" id="GGZ65633.1"/>
    </source>
</evidence>
<dbReference type="Proteomes" id="UP000615593">
    <property type="component" value="Unassembled WGS sequence"/>
</dbReference>
<dbReference type="PROSITE" id="PS51257">
    <property type="entry name" value="PROKAR_LIPOPROTEIN"/>
    <property type="match status" value="1"/>
</dbReference>
<gene>
    <name evidence="2" type="ORF">GCM10008088_28580</name>
</gene>
<protein>
    <recommendedName>
        <fullName evidence="1">DUF2846 domain-containing protein</fullName>
    </recommendedName>
</protein>
<dbReference type="EMBL" id="BMWY01000024">
    <property type="protein sequence ID" value="GGZ65633.1"/>
    <property type="molecule type" value="Genomic_DNA"/>
</dbReference>
<reference evidence="3" key="1">
    <citation type="journal article" date="2019" name="Int. J. Syst. Evol. Microbiol.">
        <title>The Global Catalogue of Microorganisms (GCM) 10K type strain sequencing project: providing services to taxonomists for standard genome sequencing and annotation.</title>
        <authorList>
            <consortium name="The Broad Institute Genomics Platform"/>
            <consortium name="The Broad Institute Genome Sequencing Center for Infectious Disease"/>
            <person name="Wu L."/>
            <person name="Ma J."/>
        </authorList>
    </citation>
    <scope>NUCLEOTIDE SEQUENCE [LARGE SCALE GENOMIC DNA]</scope>
    <source>
        <strain evidence="3">KCTC 12708</strain>
    </source>
</reference>
<sequence>MNKKILLLLLFGITIVACSPKIRTNLANTTFPPIENNEEIIILDETEKVPQNSTFIGDLKIGDSGFSTDCGYNTVIENAKENAQKSGANIIELTEVKKPNFGSTCYRIKAKLYRNTNREAIAGLISKRDLRNKSRLPENADYAIIYFYRPRNFQGSMIGYKIRLDDETEIGRVRNGEKFKFKTRDFGEHKFWGKTESQDSVVINVKKGQEYFIRCGIKMGVAVGKPEMYLIENHIGIKEYEEIE</sequence>
<evidence type="ECO:0000259" key="1">
    <source>
        <dbReference type="Pfam" id="PF11008"/>
    </source>
</evidence>
<organism evidence="2 3">
    <name type="scientific">Mesonia mobilis</name>
    <dbReference type="NCBI Taxonomy" id="369791"/>
    <lineage>
        <taxon>Bacteria</taxon>
        <taxon>Pseudomonadati</taxon>
        <taxon>Bacteroidota</taxon>
        <taxon>Flavobacteriia</taxon>
        <taxon>Flavobacteriales</taxon>
        <taxon>Flavobacteriaceae</taxon>
        <taxon>Mesonia</taxon>
    </lineage>
</organism>
<accession>A0ABQ3C2H9</accession>